<evidence type="ECO:0000256" key="1">
    <source>
        <dbReference type="SAM" id="SignalP"/>
    </source>
</evidence>
<accession>A0AA88D9V9</accession>
<comment type="caution">
    <text evidence="2">The sequence shown here is derived from an EMBL/GenBank/DDBJ whole genome shotgun (WGS) entry which is preliminary data.</text>
</comment>
<evidence type="ECO:0000313" key="2">
    <source>
        <dbReference type="EMBL" id="GMN51368.1"/>
    </source>
</evidence>
<evidence type="ECO:0000313" key="3">
    <source>
        <dbReference type="Proteomes" id="UP001187192"/>
    </source>
</evidence>
<proteinExistence type="predicted"/>
<dbReference type="Proteomes" id="UP001187192">
    <property type="component" value="Unassembled WGS sequence"/>
</dbReference>
<name>A0AA88D9V9_FICCA</name>
<dbReference type="EMBL" id="BTGU01000037">
    <property type="protein sequence ID" value="GMN51368.1"/>
    <property type="molecule type" value="Genomic_DNA"/>
</dbReference>
<evidence type="ECO:0008006" key="4">
    <source>
        <dbReference type="Google" id="ProtNLM"/>
    </source>
</evidence>
<protein>
    <recommendedName>
        <fullName evidence="4">Secreted protein</fullName>
    </recommendedName>
</protein>
<organism evidence="2 3">
    <name type="scientific">Ficus carica</name>
    <name type="common">Common fig</name>
    <dbReference type="NCBI Taxonomy" id="3494"/>
    <lineage>
        <taxon>Eukaryota</taxon>
        <taxon>Viridiplantae</taxon>
        <taxon>Streptophyta</taxon>
        <taxon>Embryophyta</taxon>
        <taxon>Tracheophyta</taxon>
        <taxon>Spermatophyta</taxon>
        <taxon>Magnoliopsida</taxon>
        <taxon>eudicotyledons</taxon>
        <taxon>Gunneridae</taxon>
        <taxon>Pentapetalae</taxon>
        <taxon>rosids</taxon>
        <taxon>fabids</taxon>
        <taxon>Rosales</taxon>
        <taxon>Moraceae</taxon>
        <taxon>Ficeae</taxon>
        <taxon>Ficus</taxon>
    </lineage>
</organism>
<keyword evidence="3" id="KW-1185">Reference proteome</keyword>
<reference evidence="2" key="1">
    <citation type="submission" date="2023-07" db="EMBL/GenBank/DDBJ databases">
        <title>draft genome sequence of fig (Ficus carica).</title>
        <authorList>
            <person name="Takahashi T."/>
            <person name="Nishimura K."/>
        </authorList>
    </citation>
    <scope>NUCLEOTIDE SEQUENCE</scope>
</reference>
<gene>
    <name evidence="2" type="ORF">TIFTF001_020512</name>
</gene>
<feature type="signal peptide" evidence="1">
    <location>
        <begin position="1"/>
        <end position="16"/>
    </location>
</feature>
<dbReference type="AlphaFoldDB" id="A0AA88D9V9"/>
<feature type="chain" id="PRO_5041673956" description="Secreted protein" evidence="1">
    <location>
        <begin position="17"/>
        <end position="109"/>
    </location>
</feature>
<sequence length="109" mass="12332">MSKLLALLTWLAKACTIHQHMASHHKEKTPHAYSLDEKVTYLGRTSNSGFSIRIGLVHGLSWTGLAAPTTPWLRAKVSNLMAICDARWWIMAGQTVKSWDRNLYAFCYV</sequence>
<keyword evidence="1" id="KW-0732">Signal</keyword>